<evidence type="ECO:0000256" key="7">
    <source>
        <dbReference type="ARBA" id="ARBA00023014"/>
    </source>
</evidence>
<dbReference type="PROSITE" id="PS01278">
    <property type="entry name" value="MTTASE_RADICAL"/>
    <property type="match status" value="1"/>
</dbReference>
<dbReference type="FunFam" id="3.80.30.20:FF:000001">
    <property type="entry name" value="tRNA-2-methylthio-N(6)-dimethylallyladenosine synthase 2"/>
    <property type="match status" value="1"/>
</dbReference>
<dbReference type="SFLD" id="SFLDG01082">
    <property type="entry name" value="B12-binding_domain_containing"/>
    <property type="match status" value="1"/>
</dbReference>
<dbReference type="FunFam" id="3.40.50.12160:FF:000002">
    <property type="entry name" value="Ribosomal protein S12 methylthiotransferase RimO"/>
    <property type="match status" value="1"/>
</dbReference>
<dbReference type="GO" id="GO:0103039">
    <property type="term" value="F:protein methylthiotransferase activity"/>
    <property type="evidence" value="ECO:0007669"/>
    <property type="project" value="UniProtKB-EC"/>
</dbReference>
<dbReference type="AlphaFoldDB" id="A0A7J4ZWF9"/>
<evidence type="ECO:0000256" key="2">
    <source>
        <dbReference type="ARBA" id="ARBA00022490"/>
    </source>
</evidence>
<evidence type="ECO:0000256" key="1">
    <source>
        <dbReference type="ARBA" id="ARBA00022485"/>
    </source>
</evidence>
<evidence type="ECO:0000259" key="11">
    <source>
        <dbReference type="PROSITE" id="PS51918"/>
    </source>
</evidence>
<evidence type="ECO:0000256" key="6">
    <source>
        <dbReference type="ARBA" id="ARBA00023004"/>
    </source>
</evidence>
<comment type="caution">
    <text evidence="12">The sequence shown here is derived from an EMBL/GenBank/DDBJ whole genome shotgun (WGS) entry which is preliminary data.</text>
</comment>
<dbReference type="EC" id="2.8.4.4" evidence="8"/>
<dbReference type="PANTHER" id="PTHR43837:SF1">
    <property type="entry name" value="RIBOSOMAL PROTEIN US12 METHYLTHIOTRANSFERASE RIMO"/>
    <property type="match status" value="1"/>
</dbReference>
<comment type="cofactor">
    <cofactor evidence="8">
        <name>[4Fe-4S] cluster</name>
        <dbReference type="ChEBI" id="CHEBI:49883"/>
    </cofactor>
    <text evidence="8">Binds 2 [4Fe-4S] clusters. One cluster is coordinated with 3 cysteines and an exchangeable S-adenosyl-L-methionine.</text>
</comment>
<dbReference type="PROSITE" id="PS50926">
    <property type="entry name" value="TRAM"/>
    <property type="match status" value="1"/>
</dbReference>
<dbReference type="EMBL" id="VZQZ01000001">
    <property type="protein sequence ID" value="KAB0667455.1"/>
    <property type="molecule type" value="Genomic_DNA"/>
</dbReference>
<evidence type="ECO:0000256" key="3">
    <source>
        <dbReference type="ARBA" id="ARBA00022679"/>
    </source>
</evidence>
<dbReference type="Proteomes" id="UP000420562">
    <property type="component" value="Unassembled WGS sequence"/>
</dbReference>
<keyword evidence="3 8" id="KW-0808">Transferase</keyword>
<dbReference type="InterPro" id="IPR038135">
    <property type="entry name" value="Methylthiotransferase_N_sf"/>
</dbReference>
<keyword evidence="6 8" id="KW-0408">Iron</keyword>
<dbReference type="InterPro" id="IPR005840">
    <property type="entry name" value="Ribosomal_uS12_MeSTrfase_RimO"/>
</dbReference>
<dbReference type="GO" id="GO:0051539">
    <property type="term" value="F:4 iron, 4 sulfur cluster binding"/>
    <property type="evidence" value="ECO:0007669"/>
    <property type="project" value="UniProtKB-UniRule"/>
</dbReference>
<dbReference type="GO" id="GO:0046872">
    <property type="term" value="F:metal ion binding"/>
    <property type="evidence" value="ECO:0007669"/>
    <property type="project" value="UniProtKB-KW"/>
</dbReference>
<organism evidence="12 13">
    <name type="scientific">Oryzomonas japonica</name>
    <dbReference type="NCBI Taxonomy" id="2603858"/>
    <lineage>
        <taxon>Bacteria</taxon>
        <taxon>Pseudomonadati</taxon>
        <taxon>Thermodesulfobacteriota</taxon>
        <taxon>Desulfuromonadia</taxon>
        <taxon>Geobacterales</taxon>
        <taxon>Geobacteraceae</taxon>
        <taxon>Oryzomonas</taxon>
    </lineage>
</organism>
<dbReference type="InterPro" id="IPR023404">
    <property type="entry name" value="rSAM_horseshoe"/>
</dbReference>
<evidence type="ECO:0000313" key="13">
    <source>
        <dbReference type="Proteomes" id="UP000420562"/>
    </source>
</evidence>
<proteinExistence type="inferred from homology"/>
<dbReference type="PROSITE" id="PS51449">
    <property type="entry name" value="MTTASE_N"/>
    <property type="match status" value="1"/>
</dbReference>
<dbReference type="CDD" id="cd01335">
    <property type="entry name" value="Radical_SAM"/>
    <property type="match status" value="1"/>
</dbReference>
<dbReference type="SUPFAM" id="SSF102114">
    <property type="entry name" value="Radical SAM enzymes"/>
    <property type="match status" value="1"/>
</dbReference>
<evidence type="ECO:0000256" key="8">
    <source>
        <dbReference type="HAMAP-Rule" id="MF_01865"/>
    </source>
</evidence>
<feature type="binding site" evidence="8">
    <location>
        <position position="105"/>
    </location>
    <ligand>
        <name>[4Fe-4S] cluster</name>
        <dbReference type="ChEBI" id="CHEBI:49883"/>
        <label>1</label>
    </ligand>
</feature>
<dbReference type="SFLD" id="SFLDF00274">
    <property type="entry name" value="ribosomal_protein_S12_methylth"/>
    <property type="match status" value="1"/>
</dbReference>
<dbReference type="PANTHER" id="PTHR43837">
    <property type="entry name" value="RIBOSOMAL PROTEIN S12 METHYLTHIOTRANSFERASE RIMO"/>
    <property type="match status" value="1"/>
</dbReference>
<feature type="binding site" evidence="8">
    <location>
        <position position="180"/>
    </location>
    <ligand>
        <name>[4Fe-4S] cluster</name>
        <dbReference type="ChEBI" id="CHEBI:49883"/>
        <label>2</label>
        <note>4Fe-4S-S-AdoMet</note>
    </ligand>
</feature>
<dbReference type="HAMAP" id="MF_01865">
    <property type="entry name" value="MTTase_RimO"/>
    <property type="match status" value="1"/>
</dbReference>
<evidence type="ECO:0000256" key="5">
    <source>
        <dbReference type="ARBA" id="ARBA00022723"/>
    </source>
</evidence>
<comment type="similarity">
    <text evidence="8">Belongs to the methylthiotransferase family. RimO subfamily.</text>
</comment>
<dbReference type="InterPro" id="IPR012340">
    <property type="entry name" value="NA-bd_OB-fold"/>
</dbReference>
<comment type="subcellular location">
    <subcellularLocation>
        <location evidence="8">Cytoplasm</location>
    </subcellularLocation>
</comment>
<comment type="catalytic activity">
    <reaction evidence="8">
        <text>L-aspartate(89)-[ribosomal protein uS12]-hydrogen + (sulfur carrier)-SH + AH2 + 2 S-adenosyl-L-methionine = 3-methylsulfanyl-L-aspartate(89)-[ribosomal protein uS12]-hydrogen + (sulfur carrier)-H + 5'-deoxyadenosine + L-methionine + A + S-adenosyl-L-homocysteine + 2 H(+)</text>
        <dbReference type="Rhea" id="RHEA:37087"/>
        <dbReference type="Rhea" id="RHEA-COMP:10460"/>
        <dbReference type="Rhea" id="RHEA-COMP:10461"/>
        <dbReference type="Rhea" id="RHEA-COMP:14737"/>
        <dbReference type="Rhea" id="RHEA-COMP:14739"/>
        <dbReference type="ChEBI" id="CHEBI:13193"/>
        <dbReference type="ChEBI" id="CHEBI:15378"/>
        <dbReference type="ChEBI" id="CHEBI:17319"/>
        <dbReference type="ChEBI" id="CHEBI:17499"/>
        <dbReference type="ChEBI" id="CHEBI:29917"/>
        <dbReference type="ChEBI" id="CHEBI:29961"/>
        <dbReference type="ChEBI" id="CHEBI:57844"/>
        <dbReference type="ChEBI" id="CHEBI:57856"/>
        <dbReference type="ChEBI" id="CHEBI:59789"/>
        <dbReference type="ChEBI" id="CHEBI:64428"/>
        <dbReference type="ChEBI" id="CHEBI:73599"/>
        <dbReference type="EC" id="2.8.4.4"/>
    </reaction>
</comment>
<evidence type="ECO:0000259" key="10">
    <source>
        <dbReference type="PROSITE" id="PS51449"/>
    </source>
</evidence>
<keyword evidence="12" id="KW-0687">Ribonucleoprotein</keyword>
<dbReference type="Gene3D" id="3.80.30.20">
    <property type="entry name" value="tm_1862 like domain"/>
    <property type="match status" value="1"/>
</dbReference>
<keyword evidence="7 8" id="KW-0411">Iron-sulfur</keyword>
<accession>A0A7J4ZWF9</accession>
<gene>
    <name evidence="8 12" type="primary">rimO</name>
    <name evidence="12" type="ORF">F6V25_01765</name>
</gene>
<dbReference type="SFLD" id="SFLDG01061">
    <property type="entry name" value="methylthiotransferase"/>
    <property type="match status" value="1"/>
</dbReference>
<evidence type="ECO:0000313" key="12">
    <source>
        <dbReference type="EMBL" id="KAB0667455.1"/>
    </source>
</evidence>
<dbReference type="InterPro" id="IPR013848">
    <property type="entry name" value="Methylthiotransferase_N"/>
</dbReference>
<dbReference type="GO" id="GO:0035599">
    <property type="term" value="F:aspartic acid methylthiotransferase activity"/>
    <property type="evidence" value="ECO:0007669"/>
    <property type="project" value="TreeGrafter"/>
</dbReference>
<feature type="binding site" evidence="8">
    <location>
        <position position="71"/>
    </location>
    <ligand>
        <name>[4Fe-4S] cluster</name>
        <dbReference type="ChEBI" id="CHEBI:49883"/>
        <label>1</label>
    </ligand>
</feature>
<keyword evidence="13" id="KW-1185">Reference proteome</keyword>
<dbReference type="Pfam" id="PF04055">
    <property type="entry name" value="Radical_SAM"/>
    <property type="match status" value="1"/>
</dbReference>
<name>A0A7J4ZWF9_9BACT</name>
<dbReference type="Pfam" id="PF18693">
    <property type="entry name" value="TRAM_2"/>
    <property type="match status" value="1"/>
</dbReference>
<comment type="function">
    <text evidence="8">Catalyzes the methylthiolation of an aspartic acid residue of ribosomal protein uS12.</text>
</comment>
<evidence type="ECO:0000259" key="9">
    <source>
        <dbReference type="PROSITE" id="PS50926"/>
    </source>
</evidence>
<evidence type="ECO:0000256" key="4">
    <source>
        <dbReference type="ARBA" id="ARBA00022691"/>
    </source>
</evidence>
<sequence>MKSGGFSILCAVIQIKGVFVSESVKQKVSMVSLGCPKNLVDAEVMLGVLAKDDYEITTDEKDADVIIVNTCSFIKEAKQESIDAILDLAERKHDGRCHTLIVSGCLPQRYQEELANDLPEVDIFIGTGDYPRIAEILAEKKGSDGQLRYVGDPDYIYDETLPRLNSSPAWYSYLKIGEGCSNCCSYCVIPQLRGAYRSRPLESLVAEAERLAARGVKEINVISQDVTRYGSDLDDGSTLETLLRRLAAIEGIRWIRLLYAYPDGITDGLIELIRDEPKICKYLDIPIQHIADPVLKRMNRRSSEAQIRNLIATLRREIPGIALRTSLIVGFPGETVDDFASLMQFIEQTQFDRLGVFCYSREENTPAASMPDQVSERVKRERYRKLMRAQARLSFRRNRALIGATEQVIVEGYSEETDLLLRGRSSRQAPDIDGQVYITAGTAEVGDIVSLKVTDSSDYDLIGEIVV</sequence>
<dbReference type="NCBIfam" id="TIGR01125">
    <property type="entry name" value="30S ribosomal protein S12 methylthiotransferase RimO"/>
    <property type="match status" value="1"/>
</dbReference>
<feature type="domain" description="Radical SAM core" evidence="11">
    <location>
        <begin position="166"/>
        <end position="396"/>
    </location>
</feature>
<dbReference type="InterPro" id="IPR007197">
    <property type="entry name" value="rSAM"/>
</dbReference>
<dbReference type="SMART" id="SM00729">
    <property type="entry name" value="Elp3"/>
    <property type="match status" value="1"/>
</dbReference>
<dbReference type="PROSITE" id="PS51918">
    <property type="entry name" value="RADICAL_SAM"/>
    <property type="match status" value="1"/>
</dbReference>
<dbReference type="Gene3D" id="2.40.50.140">
    <property type="entry name" value="Nucleic acid-binding proteins"/>
    <property type="match status" value="1"/>
</dbReference>
<dbReference type="InterPro" id="IPR020612">
    <property type="entry name" value="Methylthiotransferase_CS"/>
</dbReference>
<dbReference type="Gene3D" id="3.40.50.12160">
    <property type="entry name" value="Methylthiotransferase, N-terminal domain"/>
    <property type="match status" value="1"/>
</dbReference>
<feature type="binding site" evidence="8">
    <location>
        <position position="184"/>
    </location>
    <ligand>
        <name>[4Fe-4S] cluster</name>
        <dbReference type="ChEBI" id="CHEBI:49883"/>
        <label>2</label>
        <note>4Fe-4S-S-AdoMet</note>
    </ligand>
</feature>
<dbReference type="InterPro" id="IPR005839">
    <property type="entry name" value="Methylthiotransferase"/>
</dbReference>
<keyword evidence="2 8" id="KW-0963">Cytoplasm</keyword>
<dbReference type="GO" id="GO:0005829">
    <property type="term" value="C:cytosol"/>
    <property type="evidence" value="ECO:0007669"/>
    <property type="project" value="TreeGrafter"/>
</dbReference>
<keyword evidence="1 8" id="KW-0004">4Fe-4S</keyword>
<dbReference type="InterPro" id="IPR002792">
    <property type="entry name" value="TRAM_dom"/>
</dbReference>
<dbReference type="InterPro" id="IPR006638">
    <property type="entry name" value="Elp3/MiaA/NifB-like_rSAM"/>
</dbReference>
<feature type="domain" description="TRAM" evidence="9">
    <location>
        <begin position="399"/>
        <end position="467"/>
    </location>
</feature>
<dbReference type="GO" id="GO:0006400">
    <property type="term" value="P:tRNA modification"/>
    <property type="evidence" value="ECO:0007669"/>
    <property type="project" value="InterPro"/>
</dbReference>
<dbReference type="GO" id="GO:0005840">
    <property type="term" value="C:ribosome"/>
    <property type="evidence" value="ECO:0007669"/>
    <property type="project" value="UniProtKB-KW"/>
</dbReference>
<keyword evidence="12" id="KW-0689">Ribosomal protein</keyword>
<dbReference type="Pfam" id="PF00919">
    <property type="entry name" value="UPF0004"/>
    <property type="match status" value="1"/>
</dbReference>
<keyword evidence="4 8" id="KW-0949">S-adenosyl-L-methionine</keyword>
<protein>
    <recommendedName>
        <fullName evidence="8">Ribosomal protein uS12 methylthiotransferase RimO</fullName>
        <shortName evidence="8">uS12 MTTase</shortName>
        <shortName evidence="8">uS12 methylthiotransferase</shortName>
        <ecNumber evidence="8">2.8.4.4</ecNumber>
    </recommendedName>
    <alternativeName>
        <fullName evidence="8">Ribosomal protein uS12 (aspartate-C(3))-methylthiotransferase</fullName>
    </alternativeName>
    <alternativeName>
        <fullName evidence="8">Ribosome maturation factor RimO</fullName>
    </alternativeName>
</protein>
<dbReference type="InterPro" id="IPR058240">
    <property type="entry name" value="rSAM_sf"/>
</dbReference>
<reference evidence="12 13" key="1">
    <citation type="submission" date="2019-09" db="EMBL/GenBank/DDBJ databases">
        <title>Geobacter sp. Red96, a novel strain isolated from paddy soil.</title>
        <authorList>
            <person name="Xu Z."/>
            <person name="Masuda Y."/>
            <person name="Itoh H."/>
            <person name="Senoo K."/>
        </authorList>
    </citation>
    <scope>NUCLEOTIDE SEQUENCE [LARGE SCALE GENOMIC DNA]</scope>
    <source>
        <strain evidence="12 13">Red96</strain>
    </source>
</reference>
<feature type="binding site" evidence="8">
    <location>
        <position position="187"/>
    </location>
    <ligand>
        <name>[4Fe-4S] cluster</name>
        <dbReference type="ChEBI" id="CHEBI:49883"/>
        <label>2</label>
        <note>4Fe-4S-S-AdoMet</note>
    </ligand>
</feature>
<dbReference type="SFLD" id="SFLDS00029">
    <property type="entry name" value="Radical_SAM"/>
    <property type="match status" value="1"/>
</dbReference>
<feature type="domain" description="MTTase N-terminal" evidence="10">
    <location>
        <begin position="26"/>
        <end position="142"/>
    </location>
</feature>
<dbReference type="NCBIfam" id="TIGR00089">
    <property type="entry name" value="MiaB/RimO family radical SAM methylthiotransferase"/>
    <property type="match status" value="1"/>
</dbReference>
<feature type="binding site" evidence="8">
    <location>
        <position position="35"/>
    </location>
    <ligand>
        <name>[4Fe-4S] cluster</name>
        <dbReference type="ChEBI" id="CHEBI:49883"/>
        <label>1</label>
    </ligand>
</feature>
<keyword evidence="5 8" id="KW-0479">Metal-binding</keyword>